<protein>
    <submittedName>
        <fullName evidence="2">Distal membrane arm assembly complex 2-like protein</fullName>
    </submittedName>
</protein>
<evidence type="ECO:0000256" key="1">
    <source>
        <dbReference type="SAM" id="MobiDB-lite"/>
    </source>
</evidence>
<feature type="region of interest" description="Disordered" evidence="1">
    <location>
        <begin position="292"/>
        <end position="363"/>
    </location>
</feature>
<dbReference type="Pfam" id="PF13516">
    <property type="entry name" value="LRR_6"/>
    <property type="match status" value="2"/>
</dbReference>
<dbReference type="Gene3D" id="3.80.10.10">
    <property type="entry name" value="Ribonuclease Inhibitor"/>
    <property type="match status" value="1"/>
</dbReference>
<dbReference type="AlphaFoldDB" id="A0A5K3EQU3"/>
<proteinExistence type="predicted"/>
<dbReference type="InterPro" id="IPR052394">
    <property type="entry name" value="LRR-containing"/>
</dbReference>
<name>A0A5K3EQU3_MESCO</name>
<dbReference type="SMART" id="SM00368">
    <property type="entry name" value="LRR_RI"/>
    <property type="match status" value="4"/>
</dbReference>
<dbReference type="PANTHER" id="PTHR24114">
    <property type="entry name" value="LEUCINE RICH REPEAT FAMILY PROTEIN"/>
    <property type="match status" value="1"/>
</dbReference>
<dbReference type="InterPro" id="IPR032675">
    <property type="entry name" value="LRR_dom_sf"/>
</dbReference>
<sequence>MPPKPANANKPDSPLAKLLKSVLKDYERICSEYGCSPCPKIREALKKGISEEFHIKTFVMDPKDRRSVEYWDDKTFVEWFESAHDEKQTKKKGKPKKKTPKVEKPLVRLLPFIEALRNNRYLQIRELYVWGVYLDYSDMLGLGGMVSKGNYELTYIELIDCFLNEKAIDALAPQVNYTKTLTNLILDFNEFGDSGCYTLCEGLKSCRWLIRLSVCFCGLHKQSGIWLGNLVAETSIRELYLDGNHLEAEGASALLTQLAEAAIQEGIERERLKAEKLAALEAKAKAGRQRIDFDAPPGASANNAEGVPDAAVYNNDESTNVNASGGELSGDAPKNPGPKRKKRKHRKRPSKKKKLKVPPSGPQISQLHMAENNINSISRGGSFAPVRCMQLLKAIIANAKDLQEVDIFGNDIGQVAGRIILEGILARKDNSLPRVGVRVTHLINQDTYDMIRKLAPPLKPKKRKAA</sequence>
<evidence type="ECO:0000313" key="2">
    <source>
        <dbReference type="WBParaSite" id="MCU_002359-RA"/>
    </source>
</evidence>
<feature type="compositionally biased region" description="Basic residues" evidence="1">
    <location>
        <begin position="337"/>
        <end position="356"/>
    </location>
</feature>
<reference evidence="2" key="1">
    <citation type="submission" date="2019-11" db="UniProtKB">
        <authorList>
            <consortium name="WormBaseParasite"/>
        </authorList>
    </citation>
    <scope>IDENTIFICATION</scope>
</reference>
<dbReference type="WBParaSite" id="MCU_002359-RA">
    <property type="protein sequence ID" value="MCU_002359-RA"/>
    <property type="gene ID" value="MCU_002359"/>
</dbReference>
<dbReference type="InterPro" id="IPR001611">
    <property type="entry name" value="Leu-rich_rpt"/>
</dbReference>
<accession>A0A5K3EQU3</accession>
<organism evidence="2">
    <name type="scientific">Mesocestoides corti</name>
    <name type="common">Flatworm</name>
    <dbReference type="NCBI Taxonomy" id="53468"/>
    <lineage>
        <taxon>Eukaryota</taxon>
        <taxon>Metazoa</taxon>
        <taxon>Spiralia</taxon>
        <taxon>Lophotrochozoa</taxon>
        <taxon>Platyhelminthes</taxon>
        <taxon>Cestoda</taxon>
        <taxon>Eucestoda</taxon>
        <taxon>Cyclophyllidea</taxon>
        <taxon>Mesocestoididae</taxon>
        <taxon>Mesocestoides</taxon>
    </lineage>
</organism>
<dbReference type="SUPFAM" id="SSF52047">
    <property type="entry name" value="RNI-like"/>
    <property type="match status" value="1"/>
</dbReference>
<dbReference type="PANTHER" id="PTHR24114:SF2">
    <property type="entry name" value="F-BOX DOMAIN-CONTAINING PROTEIN-RELATED"/>
    <property type="match status" value="1"/>
</dbReference>